<dbReference type="EMBL" id="QJKJ01015576">
    <property type="protein sequence ID" value="RDX62305.1"/>
    <property type="molecule type" value="Genomic_DNA"/>
</dbReference>
<dbReference type="InterPro" id="IPR012337">
    <property type="entry name" value="RNaseH-like_sf"/>
</dbReference>
<reference evidence="1" key="1">
    <citation type="submission" date="2018-05" db="EMBL/GenBank/DDBJ databases">
        <title>Draft genome of Mucuna pruriens seed.</title>
        <authorList>
            <person name="Nnadi N.E."/>
            <person name="Vos R."/>
            <person name="Hasami M.H."/>
            <person name="Devisetty U.K."/>
            <person name="Aguiy J.C."/>
        </authorList>
    </citation>
    <scope>NUCLEOTIDE SEQUENCE [LARGE SCALE GENOMIC DNA]</scope>
    <source>
        <strain evidence="1">JCA_2017</strain>
    </source>
</reference>
<dbReference type="Gene3D" id="3.30.420.10">
    <property type="entry name" value="Ribonuclease H-like superfamily/Ribonuclease H"/>
    <property type="match status" value="1"/>
</dbReference>
<gene>
    <name evidence="1" type="ORF">CR513_59383</name>
</gene>
<dbReference type="OrthoDB" id="95964at2759"/>
<protein>
    <recommendedName>
        <fullName evidence="3">Integrase catalytic domain-containing protein</fullName>
    </recommendedName>
</protein>
<proteinExistence type="predicted"/>
<dbReference type="Proteomes" id="UP000257109">
    <property type="component" value="Unassembled WGS sequence"/>
</dbReference>
<dbReference type="GO" id="GO:0003676">
    <property type="term" value="F:nucleic acid binding"/>
    <property type="evidence" value="ECO:0007669"/>
    <property type="project" value="InterPro"/>
</dbReference>
<dbReference type="AlphaFoldDB" id="A0A371E8D9"/>
<evidence type="ECO:0000313" key="1">
    <source>
        <dbReference type="EMBL" id="RDX62305.1"/>
    </source>
</evidence>
<evidence type="ECO:0008006" key="3">
    <source>
        <dbReference type="Google" id="ProtNLM"/>
    </source>
</evidence>
<dbReference type="SUPFAM" id="SSF53098">
    <property type="entry name" value="Ribonuclease H-like"/>
    <property type="match status" value="1"/>
</dbReference>
<evidence type="ECO:0000313" key="2">
    <source>
        <dbReference type="Proteomes" id="UP000257109"/>
    </source>
</evidence>
<sequence>MHFYNRQFENLLSKYNMTHKVAIPYHPQTNGAQGPVGFKFLNFDYELAENNRLMQLDELRLGSYESINLYKEKMKKWHDKCIMQ</sequence>
<name>A0A371E8D9_MUCPR</name>
<comment type="caution">
    <text evidence="1">The sequence shown here is derived from an EMBL/GenBank/DDBJ whole genome shotgun (WGS) entry which is preliminary data.</text>
</comment>
<accession>A0A371E8D9</accession>
<keyword evidence="2" id="KW-1185">Reference proteome</keyword>
<feature type="non-terminal residue" evidence="1">
    <location>
        <position position="1"/>
    </location>
</feature>
<dbReference type="InterPro" id="IPR036397">
    <property type="entry name" value="RNaseH_sf"/>
</dbReference>
<organism evidence="1 2">
    <name type="scientific">Mucuna pruriens</name>
    <name type="common">Velvet bean</name>
    <name type="synonym">Dolichos pruriens</name>
    <dbReference type="NCBI Taxonomy" id="157652"/>
    <lineage>
        <taxon>Eukaryota</taxon>
        <taxon>Viridiplantae</taxon>
        <taxon>Streptophyta</taxon>
        <taxon>Embryophyta</taxon>
        <taxon>Tracheophyta</taxon>
        <taxon>Spermatophyta</taxon>
        <taxon>Magnoliopsida</taxon>
        <taxon>eudicotyledons</taxon>
        <taxon>Gunneridae</taxon>
        <taxon>Pentapetalae</taxon>
        <taxon>rosids</taxon>
        <taxon>fabids</taxon>
        <taxon>Fabales</taxon>
        <taxon>Fabaceae</taxon>
        <taxon>Papilionoideae</taxon>
        <taxon>50 kb inversion clade</taxon>
        <taxon>NPAAA clade</taxon>
        <taxon>indigoferoid/millettioid clade</taxon>
        <taxon>Phaseoleae</taxon>
        <taxon>Mucuna</taxon>
    </lineage>
</organism>